<dbReference type="InterPro" id="IPR002156">
    <property type="entry name" value="RNaseH_domain"/>
</dbReference>
<evidence type="ECO:0000313" key="3">
    <source>
        <dbReference type="Proteomes" id="UP001291623"/>
    </source>
</evidence>
<feature type="domain" description="RNase H type-1" evidence="1">
    <location>
        <begin position="3"/>
        <end position="78"/>
    </location>
</feature>
<dbReference type="GO" id="GO:0003676">
    <property type="term" value="F:nucleic acid binding"/>
    <property type="evidence" value="ECO:0007669"/>
    <property type="project" value="InterPro"/>
</dbReference>
<dbReference type="PANTHER" id="PTHR47723">
    <property type="entry name" value="OS05G0353850 PROTEIN"/>
    <property type="match status" value="1"/>
</dbReference>
<dbReference type="InterPro" id="IPR036397">
    <property type="entry name" value="RNaseH_sf"/>
</dbReference>
<dbReference type="Pfam" id="PF13456">
    <property type="entry name" value="RVT_3"/>
    <property type="match status" value="1"/>
</dbReference>
<comment type="caution">
    <text evidence="2">The sequence shown here is derived from an EMBL/GenBank/DDBJ whole genome shotgun (WGS) entry which is preliminary data.</text>
</comment>
<dbReference type="EMBL" id="JAVYJV010000010">
    <property type="protein sequence ID" value="KAK4360327.1"/>
    <property type="molecule type" value="Genomic_DNA"/>
</dbReference>
<reference evidence="2" key="1">
    <citation type="submission" date="2023-12" db="EMBL/GenBank/DDBJ databases">
        <title>Genome assembly of Anisodus tanguticus.</title>
        <authorList>
            <person name="Wang Y.-J."/>
        </authorList>
    </citation>
    <scope>NUCLEOTIDE SEQUENCE</scope>
    <source>
        <strain evidence="2">KB-2021</strain>
        <tissue evidence="2">Leaf</tissue>
    </source>
</reference>
<dbReference type="CDD" id="cd06222">
    <property type="entry name" value="RNase_H_like"/>
    <property type="match status" value="1"/>
</dbReference>
<dbReference type="InterPro" id="IPR044730">
    <property type="entry name" value="RNase_H-like_dom_plant"/>
</dbReference>
<dbReference type="GO" id="GO:0004523">
    <property type="term" value="F:RNA-DNA hybrid ribonuclease activity"/>
    <property type="evidence" value="ECO:0007669"/>
    <property type="project" value="InterPro"/>
</dbReference>
<dbReference type="Gene3D" id="3.30.420.10">
    <property type="entry name" value="Ribonuclease H-like superfamily/Ribonuclease H"/>
    <property type="match status" value="1"/>
</dbReference>
<dbReference type="InterPro" id="IPR053151">
    <property type="entry name" value="RNase_H-like"/>
</dbReference>
<sequence length="145" mass="16583">MQEFMSLVRGLQLAVHHCFHNLHIVLDAESLIYILQELSLIHLHTIDNCRSLLRQLHDPLIRHSYREFNMVADRLAHFGTEISGSNITFLAEPLPFVLELLQKDRDGLDNDHLVTRTSRIGSHRLNILVVIRGGSRVNGGVHMHS</sequence>
<proteinExistence type="predicted"/>
<accession>A0AAE1RZ57</accession>
<evidence type="ECO:0000313" key="2">
    <source>
        <dbReference type="EMBL" id="KAK4360327.1"/>
    </source>
</evidence>
<dbReference type="InterPro" id="IPR012337">
    <property type="entry name" value="RNaseH-like_sf"/>
</dbReference>
<name>A0AAE1RZ57_9SOLA</name>
<dbReference type="SUPFAM" id="SSF53098">
    <property type="entry name" value="Ribonuclease H-like"/>
    <property type="match status" value="1"/>
</dbReference>
<organism evidence="2 3">
    <name type="scientific">Anisodus tanguticus</name>
    <dbReference type="NCBI Taxonomy" id="243964"/>
    <lineage>
        <taxon>Eukaryota</taxon>
        <taxon>Viridiplantae</taxon>
        <taxon>Streptophyta</taxon>
        <taxon>Embryophyta</taxon>
        <taxon>Tracheophyta</taxon>
        <taxon>Spermatophyta</taxon>
        <taxon>Magnoliopsida</taxon>
        <taxon>eudicotyledons</taxon>
        <taxon>Gunneridae</taxon>
        <taxon>Pentapetalae</taxon>
        <taxon>asterids</taxon>
        <taxon>lamiids</taxon>
        <taxon>Solanales</taxon>
        <taxon>Solanaceae</taxon>
        <taxon>Solanoideae</taxon>
        <taxon>Hyoscyameae</taxon>
        <taxon>Anisodus</taxon>
    </lineage>
</organism>
<dbReference type="PANTHER" id="PTHR47723:SF23">
    <property type="entry name" value="REVERSE TRANSCRIPTASE-LIKE PROTEIN"/>
    <property type="match status" value="1"/>
</dbReference>
<protein>
    <recommendedName>
        <fullName evidence="1">RNase H type-1 domain-containing protein</fullName>
    </recommendedName>
</protein>
<gene>
    <name evidence="2" type="ORF">RND71_019279</name>
</gene>
<dbReference type="Proteomes" id="UP001291623">
    <property type="component" value="Unassembled WGS sequence"/>
</dbReference>
<dbReference type="AlphaFoldDB" id="A0AAE1RZ57"/>
<keyword evidence="3" id="KW-1185">Reference proteome</keyword>
<evidence type="ECO:0000259" key="1">
    <source>
        <dbReference type="Pfam" id="PF13456"/>
    </source>
</evidence>